<dbReference type="EC" id="3.4.-.-" evidence="5"/>
<keyword evidence="5" id="KW-0378">Hydrolase</keyword>
<evidence type="ECO:0000256" key="2">
    <source>
        <dbReference type="SAM" id="MobiDB-lite"/>
    </source>
</evidence>
<dbReference type="EMBL" id="CP126084">
    <property type="protein sequence ID" value="WHX48073.1"/>
    <property type="molecule type" value="Genomic_DNA"/>
</dbReference>
<gene>
    <name evidence="5" type="ORF">QNH46_18430</name>
</gene>
<reference evidence="5" key="1">
    <citation type="submission" date="2023-05" db="EMBL/GenBank/DDBJ databases">
        <title>Comparative genomics of Bacillaceae isolates and their secondary metabolite potential.</title>
        <authorList>
            <person name="Song L."/>
            <person name="Nielsen L.J."/>
            <person name="Mohite O."/>
            <person name="Xu X."/>
            <person name="Weber T."/>
            <person name="Kovacs A.T."/>
        </authorList>
    </citation>
    <scope>NUCLEOTIDE SEQUENCE</scope>
    <source>
        <strain evidence="5">B2_4</strain>
    </source>
</reference>
<feature type="region of interest" description="Disordered" evidence="2">
    <location>
        <begin position="44"/>
        <end position="76"/>
    </location>
</feature>
<dbReference type="KEGG" id="pwn:QNH46_18430"/>
<evidence type="ECO:0000313" key="6">
    <source>
        <dbReference type="Proteomes" id="UP001177943"/>
    </source>
</evidence>
<dbReference type="GO" id="GO:0004222">
    <property type="term" value="F:metalloendopeptidase activity"/>
    <property type="evidence" value="ECO:0007669"/>
    <property type="project" value="TreeGrafter"/>
</dbReference>
<evidence type="ECO:0000313" key="5">
    <source>
        <dbReference type="EMBL" id="WHX48073.1"/>
    </source>
</evidence>
<evidence type="ECO:0000256" key="1">
    <source>
        <dbReference type="ARBA" id="ARBA00022729"/>
    </source>
</evidence>
<dbReference type="PANTHER" id="PTHR21666">
    <property type="entry name" value="PEPTIDASE-RELATED"/>
    <property type="match status" value="1"/>
</dbReference>
<name>A0AA95I667_9BACL</name>
<dbReference type="Pfam" id="PF01551">
    <property type="entry name" value="Peptidase_M23"/>
    <property type="match status" value="1"/>
</dbReference>
<sequence length="312" mass="34852">MDVKSNVKRRREERIKQLVSGGHPYMKEVNYGLQEMTRPSADRYPVIRDMDHAGDDQRPQDIRQSAKNASDKEQDPEWMWKHGQGRWNDTGLFGREDSVMPKDGKGSSFWGMLFIRLCISMLIFAGLWAVNRYEPPWAGSIRLFVAHSLTYEMDFGAAEAWYKRNFGGAPTFIPIFRQNEDKGVKVNNASSFSAPLDGRIASAFALSLRGINIVPANDSSAGLQVKSVETGRVLSVGNDAFTGETVVVQHAGGYVSIYGNLQQSFVEKGDWLESGDLVGKLAVSSEQNVPTLYFALKKNDRYIDPADVIPFD</sequence>
<evidence type="ECO:0000259" key="4">
    <source>
        <dbReference type="Pfam" id="PF01551"/>
    </source>
</evidence>
<dbReference type="AlphaFoldDB" id="A0AA95I667"/>
<dbReference type="InterPro" id="IPR050570">
    <property type="entry name" value="Cell_wall_metabolism_enzyme"/>
</dbReference>
<keyword evidence="3" id="KW-1133">Transmembrane helix</keyword>
<evidence type="ECO:0000256" key="3">
    <source>
        <dbReference type="SAM" id="Phobius"/>
    </source>
</evidence>
<dbReference type="RefSeq" id="WP_283925537.1">
    <property type="nucleotide sequence ID" value="NZ_CP126084.1"/>
</dbReference>
<dbReference type="PANTHER" id="PTHR21666:SF289">
    <property type="entry name" value="L-ALA--D-GLU ENDOPEPTIDASE"/>
    <property type="match status" value="1"/>
</dbReference>
<feature type="compositionally biased region" description="Basic and acidic residues" evidence="2">
    <location>
        <begin position="45"/>
        <end position="61"/>
    </location>
</feature>
<keyword evidence="3" id="KW-0472">Membrane</keyword>
<keyword evidence="1" id="KW-0732">Signal</keyword>
<dbReference type="InterPro" id="IPR011055">
    <property type="entry name" value="Dup_hybrid_motif"/>
</dbReference>
<dbReference type="Proteomes" id="UP001177943">
    <property type="component" value="Chromosome"/>
</dbReference>
<keyword evidence="3" id="KW-0812">Transmembrane</keyword>
<proteinExistence type="predicted"/>
<dbReference type="InterPro" id="IPR016047">
    <property type="entry name" value="M23ase_b-sheet_dom"/>
</dbReference>
<accession>A0AA95I667</accession>
<protein>
    <submittedName>
        <fullName evidence="5">M23 family metallopeptidase</fullName>
        <ecNumber evidence="5">3.4.-.-</ecNumber>
    </submittedName>
</protein>
<organism evidence="5 6">
    <name type="scientific">Paenibacillus woosongensis</name>
    <dbReference type="NCBI Taxonomy" id="307580"/>
    <lineage>
        <taxon>Bacteria</taxon>
        <taxon>Bacillati</taxon>
        <taxon>Bacillota</taxon>
        <taxon>Bacilli</taxon>
        <taxon>Bacillales</taxon>
        <taxon>Paenibacillaceae</taxon>
        <taxon>Paenibacillus</taxon>
    </lineage>
</organism>
<feature type="domain" description="M23ase beta-sheet core" evidence="4">
    <location>
        <begin position="220"/>
        <end position="305"/>
    </location>
</feature>
<feature type="transmembrane region" description="Helical" evidence="3">
    <location>
        <begin position="109"/>
        <end position="130"/>
    </location>
</feature>
<dbReference type="CDD" id="cd12797">
    <property type="entry name" value="M23_peptidase"/>
    <property type="match status" value="1"/>
</dbReference>
<dbReference type="SUPFAM" id="SSF51261">
    <property type="entry name" value="Duplicated hybrid motif"/>
    <property type="match status" value="1"/>
</dbReference>
<dbReference type="Gene3D" id="2.70.70.10">
    <property type="entry name" value="Glucose Permease (Domain IIA)"/>
    <property type="match status" value="1"/>
</dbReference>